<evidence type="ECO:0000313" key="2">
    <source>
        <dbReference type="EMBL" id="SVD40832.1"/>
    </source>
</evidence>
<feature type="region of interest" description="Disordered" evidence="1">
    <location>
        <begin position="1"/>
        <end position="23"/>
    </location>
</feature>
<name>A0A382V2W6_9ZZZZ</name>
<proteinExistence type="predicted"/>
<feature type="non-terminal residue" evidence="2">
    <location>
        <position position="1"/>
    </location>
</feature>
<evidence type="ECO:0000256" key="1">
    <source>
        <dbReference type="SAM" id="MobiDB-lite"/>
    </source>
</evidence>
<sequence length="23" mass="2651">YEGLDPKEAVNRLMTRELGSEEN</sequence>
<dbReference type="EMBL" id="UINC01148762">
    <property type="protein sequence ID" value="SVD40832.1"/>
    <property type="molecule type" value="Genomic_DNA"/>
</dbReference>
<gene>
    <name evidence="2" type="ORF">METZ01_LOCUS393686</name>
</gene>
<organism evidence="2">
    <name type="scientific">marine metagenome</name>
    <dbReference type="NCBI Taxonomy" id="408172"/>
    <lineage>
        <taxon>unclassified sequences</taxon>
        <taxon>metagenomes</taxon>
        <taxon>ecological metagenomes</taxon>
    </lineage>
</organism>
<protein>
    <submittedName>
        <fullName evidence="2">Uncharacterized protein</fullName>
    </submittedName>
</protein>
<dbReference type="AlphaFoldDB" id="A0A382V2W6"/>
<reference evidence="2" key="1">
    <citation type="submission" date="2018-05" db="EMBL/GenBank/DDBJ databases">
        <authorList>
            <person name="Lanie J.A."/>
            <person name="Ng W.-L."/>
            <person name="Kazmierczak K.M."/>
            <person name="Andrzejewski T.M."/>
            <person name="Davidsen T.M."/>
            <person name="Wayne K.J."/>
            <person name="Tettelin H."/>
            <person name="Glass J.I."/>
            <person name="Rusch D."/>
            <person name="Podicherti R."/>
            <person name="Tsui H.-C.T."/>
            <person name="Winkler M.E."/>
        </authorList>
    </citation>
    <scope>NUCLEOTIDE SEQUENCE</scope>
</reference>
<accession>A0A382V2W6</accession>